<evidence type="ECO:0000313" key="2">
    <source>
        <dbReference type="Proteomes" id="UP000828941"/>
    </source>
</evidence>
<evidence type="ECO:0000313" key="1">
    <source>
        <dbReference type="EMBL" id="KAI4332909.1"/>
    </source>
</evidence>
<protein>
    <submittedName>
        <fullName evidence="1">Uncharacterized protein</fullName>
    </submittedName>
</protein>
<reference evidence="1 2" key="1">
    <citation type="journal article" date="2022" name="DNA Res.">
        <title>Chromosomal-level genome assembly of the orchid tree Bauhinia variegata (Leguminosae; Cercidoideae) supports the allotetraploid origin hypothesis of Bauhinia.</title>
        <authorList>
            <person name="Zhong Y."/>
            <person name="Chen Y."/>
            <person name="Zheng D."/>
            <person name="Pang J."/>
            <person name="Liu Y."/>
            <person name="Luo S."/>
            <person name="Meng S."/>
            <person name="Qian L."/>
            <person name="Wei D."/>
            <person name="Dai S."/>
            <person name="Zhou R."/>
        </authorList>
    </citation>
    <scope>NUCLEOTIDE SEQUENCE [LARGE SCALE GENOMIC DNA]</scope>
    <source>
        <strain evidence="1">BV-YZ2020</strain>
    </source>
</reference>
<accession>A0ACB9N970</accession>
<proteinExistence type="predicted"/>
<keyword evidence="2" id="KW-1185">Reference proteome</keyword>
<comment type="caution">
    <text evidence="1">The sequence shown here is derived from an EMBL/GenBank/DDBJ whole genome shotgun (WGS) entry which is preliminary data.</text>
</comment>
<dbReference type="Proteomes" id="UP000828941">
    <property type="component" value="Chromosome 7"/>
</dbReference>
<name>A0ACB9N970_BAUVA</name>
<dbReference type="EMBL" id="CM039432">
    <property type="protein sequence ID" value="KAI4332909.1"/>
    <property type="molecule type" value="Genomic_DNA"/>
</dbReference>
<gene>
    <name evidence="1" type="ORF">L6164_017780</name>
</gene>
<organism evidence="1 2">
    <name type="scientific">Bauhinia variegata</name>
    <name type="common">Purple orchid tree</name>
    <name type="synonym">Phanera variegata</name>
    <dbReference type="NCBI Taxonomy" id="167791"/>
    <lineage>
        <taxon>Eukaryota</taxon>
        <taxon>Viridiplantae</taxon>
        <taxon>Streptophyta</taxon>
        <taxon>Embryophyta</taxon>
        <taxon>Tracheophyta</taxon>
        <taxon>Spermatophyta</taxon>
        <taxon>Magnoliopsida</taxon>
        <taxon>eudicotyledons</taxon>
        <taxon>Gunneridae</taxon>
        <taxon>Pentapetalae</taxon>
        <taxon>rosids</taxon>
        <taxon>fabids</taxon>
        <taxon>Fabales</taxon>
        <taxon>Fabaceae</taxon>
        <taxon>Cercidoideae</taxon>
        <taxon>Cercideae</taxon>
        <taxon>Bauhiniinae</taxon>
        <taxon>Bauhinia</taxon>
    </lineage>
</organism>
<sequence length="551" mass="61454">MDNNKLRPPQSGTSSEASRWKTAEFRQRIVKKIMDTLFEHALRHPFYNPSEIKKIAESIEEKANAMAKDETNYFAKISSGIKALVALYQSSSRVESSSAAGVEASAANMAWHEQAYQRVKMMKSTYSPKLNEIYQHVCNKLASIQPNPTSTQPQPTVAAKFEHYNRAKRTLEGIFVRLNATKREMTPDFKEKLDHLEEQIKGFVQIYSLRQQGQQSANVQPGVQLVPSQSRISQGESSERKPNSQVKNLHISPFIMPSPQQNMIHLQGQSSKQVSEKGKSAALMQQVTTESRKKAGDSKNPSENLSFSSCGGNSVQQQRSDALKSTVPCPSKTHGISPPKLLRDFSNTKTVPKDSTFSSDGFPPAMQQLVRAHHALTEEIREINNRLIDVELVMSEKDIIKAAATGADDGFHVKCFFRGIAVDWNSMPPLKINPLRLLIPTNYPACSPIFVDEMPVQIRPLAWEKEVGLGNTKAGALVPPPALSKTTEDLTAKARYKLSISLWNQKLPCSLRDIAMLWQDCTREAIIDFAKPYGGGTFSSKYGEWEEVVCD</sequence>